<gene>
    <name evidence="1" type="ORF">AXF42_Ash010372</name>
</gene>
<keyword evidence="2" id="KW-1185">Reference proteome</keyword>
<sequence length="155" mass="16594">MTNGRKTIGNRLSRCARAPGRALRSARDFYVRSMIGCATRMHGIVPAAPMSFDSSDVMSRSSSFNSGRPSSGDEDFRELVRAVSQSRIRAAAAAAAASEGSMLRSQSVVAVRIDEDAPYEFSGDLKIGGSLIFPRSRSYAVGGKTAAAAGYWKYK</sequence>
<dbReference type="EMBL" id="KZ451888">
    <property type="protein sequence ID" value="PKA65963.1"/>
    <property type="molecule type" value="Genomic_DNA"/>
</dbReference>
<dbReference type="InterPro" id="IPR016972">
    <property type="entry name" value="UCP031279"/>
</dbReference>
<organism evidence="1 2">
    <name type="scientific">Apostasia shenzhenica</name>
    <dbReference type="NCBI Taxonomy" id="1088818"/>
    <lineage>
        <taxon>Eukaryota</taxon>
        <taxon>Viridiplantae</taxon>
        <taxon>Streptophyta</taxon>
        <taxon>Embryophyta</taxon>
        <taxon>Tracheophyta</taxon>
        <taxon>Spermatophyta</taxon>
        <taxon>Magnoliopsida</taxon>
        <taxon>Liliopsida</taxon>
        <taxon>Asparagales</taxon>
        <taxon>Orchidaceae</taxon>
        <taxon>Apostasioideae</taxon>
        <taxon>Apostasia</taxon>
    </lineage>
</organism>
<dbReference type="Proteomes" id="UP000236161">
    <property type="component" value="Unassembled WGS sequence"/>
</dbReference>
<dbReference type="PANTHER" id="PTHR33526">
    <property type="entry name" value="OS07G0123800 PROTEIN"/>
    <property type="match status" value="1"/>
</dbReference>
<dbReference type="STRING" id="1088818.A0A2I0BDT5"/>
<dbReference type="PIRSF" id="PIRSF031279">
    <property type="entry name" value="UCP031279"/>
    <property type="match status" value="1"/>
</dbReference>
<evidence type="ECO:0000313" key="1">
    <source>
        <dbReference type="EMBL" id="PKA65963.1"/>
    </source>
</evidence>
<proteinExistence type="predicted"/>
<dbReference type="AlphaFoldDB" id="A0A2I0BDT5"/>
<evidence type="ECO:0000313" key="2">
    <source>
        <dbReference type="Proteomes" id="UP000236161"/>
    </source>
</evidence>
<dbReference type="OrthoDB" id="694638at2759"/>
<name>A0A2I0BDT5_9ASPA</name>
<accession>A0A2I0BDT5</accession>
<protein>
    <submittedName>
        <fullName evidence="1">Uncharacterized protein</fullName>
    </submittedName>
</protein>
<dbReference type="PANTHER" id="PTHR33526:SF4">
    <property type="entry name" value="OS07G0123800 PROTEIN"/>
    <property type="match status" value="1"/>
</dbReference>
<reference evidence="1 2" key="1">
    <citation type="journal article" date="2017" name="Nature">
        <title>The Apostasia genome and the evolution of orchids.</title>
        <authorList>
            <person name="Zhang G.Q."/>
            <person name="Liu K.W."/>
            <person name="Li Z."/>
            <person name="Lohaus R."/>
            <person name="Hsiao Y.Y."/>
            <person name="Niu S.C."/>
            <person name="Wang J.Y."/>
            <person name="Lin Y.C."/>
            <person name="Xu Q."/>
            <person name="Chen L.J."/>
            <person name="Yoshida K."/>
            <person name="Fujiwara S."/>
            <person name="Wang Z.W."/>
            <person name="Zhang Y.Q."/>
            <person name="Mitsuda N."/>
            <person name="Wang M."/>
            <person name="Liu G.H."/>
            <person name="Pecoraro L."/>
            <person name="Huang H.X."/>
            <person name="Xiao X.J."/>
            <person name="Lin M."/>
            <person name="Wu X.Y."/>
            <person name="Wu W.L."/>
            <person name="Chen Y.Y."/>
            <person name="Chang S.B."/>
            <person name="Sakamoto S."/>
            <person name="Ohme-Takagi M."/>
            <person name="Yagi M."/>
            <person name="Zeng S.J."/>
            <person name="Shen C.Y."/>
            <person name="Yeh C.M."/>
            <person name="Luo Y.B."/>
            <person name="Tsai W.C."/>
            <person name="Van de Peer Y."/>
            <person name="Liu Z.J."/>
        </authorList>
    </citation>
    <scope>NUCLEOTIDE SEQUENCE [LARGE SCALE GENOMIC DNA]</scope>
    <source>
        <strain evidence="2">cv. Shenzhen</strain>
        <tissue evidence="1">Stem</tissue>
    </source>
</reference>